<feature type="signal peptide" evidence="1">
    <location>
        <begin position="1"/>
        <end position="19"/>
    </location>
</feature>
<gene>
    <name evidence="2" type="ORF">GCM10023186_03760</name>
</gene>
<evidence type="ECO:0000256" key="1">
    <source>
        <dbReference type="SAM" id="SignalP"/>
    </source>
</evidence>
<dbReference type="Proteomes" id="UP001500454">
    <property type="component" value="Unassembled WGS sequence"/>
</dbReference>
<comment type="caution">
    <text evidence="2">The sequence shown here is derived from an EMBL/GenBank/DDBJ whole genome shotgun (WGS) entry which is preliminary data.</text>
</comment>
<sequence>MRFSSIACLLSLSLSAVLAGCGKSESEKEYVLKGDYQTQNPLTVTAPILYTRQGPVTNPQVIQQFLARLNNTGFVFGTSQTLSSNSLLSFRDDKTASIVFQAPQGTAIEARLEEKTSDRIVLVGRDSIAYSQAPNPVLVVQNINQYKVAGRCRPVPPASGFISPCKGAVRYPINRTADGQLRIPLLSFLHKVTYPGGMASNSGINVWGVFNSAVLGQLGATDTLVVQTKELPLLKQ</sequence>
<organism evidence="2 3">
    <name type="scientific">Hymenobacter koreensis</name>
    <dbReference type="NCBI Taxonomy" id="1084523"/>
    <lineage>
        <taxon>Bacteria</taxon>
        <taxon>Pseudomonadati</taxon>
        <taxon>Bacteroidota</taxon>
        <taxon>Cytophagia</taxon>
        <taxon>Cytophagales</taxon>
        <taxon>Hymenobacteraceae</taxon>
        <taxon>Hymenobacter</taxon>
    </lineage>
</organism>
<evidence type="ECO:0000313" key="2">
    <source>
        <dbReference type="EMBL" id="GAA4373321.1"/>
    </source>
</evidence>
<keyword evidence="3" id="KW-1185">Reference proteome</keyword>
<evidence type="ECO:0008006" key="4">
    <source>
        <dbReference type="Google" id="ProtNLM"/>
    </source>
</evidence>
<accession>A0ABP8IUN8</accession>
<evidence type="ECO:0000313" key="3">
    <source>
        <dbReference type="Proteomes" id="UP001500454"/>
    </source>
</evidence>
<proteinExistence type="predicted"/>
<dbReference type="PROSITE" id="PS51257">
    <property type="entry name" value="PROKAR_LIPOPROTEIN"/>
    <property type="match status" value="1"/>
</dbReference>
<protein>
    <recommendedName>
        <fullName evidence="4">DUF4136 domain-containing protein</fullName>
    </recommendedName>
</protein>
<dbReference type="EMBL" id="BAABHA010000001">
    <property type="protein sequence ID" value="GAA4373321.1"/>
    <property type="molecule type" value="Genomic_DNA"/>
</dbReference>
<name>A0ABP8IUN8_9BACT</name>
<reference evidence="3" key="1">
    <citation type="journal article" date="2019" name="Int. J. Syst. Evol. Microbiol.">
        <title>The Global Catalogue of Microorganisms (GCM) 10K type strain sequencing project: providing services to taxonomists for standard genome sequencing and annotation.</title>
        <authorList>
            <consortium name="The Broad Institute Genomics Platform"/>
            <consortium name="The Broad Institute Genome Sequencing Center for Infectious Disease"/>
            <person name="Wu L."/>
            <person name="Ma J."/>
        </authorList>
    </citation>
    <scope>NUCLEOTIDE SEQUENCE [LARGE SCALE GENOMIC DNA]</scope>
    <source>
        <strain evidence="3">JCM 17924</strain>
    </source>
</reference>
<keyword evidence="1" id="KW-0732">Signal</keyword>
<feature type="chain" id="PRO_5046851833" description="DUF4136 domain-containing protein" evidence="1">
    <location>
        <begin position="20"/>
        <end position="236"/>
    </location>
</feature>